<organism evidence="2 3">
    <name type="scientific">Branchiostoma lanceolatum</name>
    <name type="common">Common lancelet</name>
    <name type="synonym">Amphioxus lanceolatum</name>
    <dbReference type="NCBI Taxonomy" id="7740"/>
    <lineage>
        <taxon>Eukaryota</taxon>
        <taxon>Metazoa</taxon>
        <taxon>Chordata</taxon>
        <taxon>Cephalochordata</taxon>
        <taxon>Leptocardii</taxon>
        <taxon>Amphioxiformes</taxon>
        <taxon>Branchiostomatidae</taxon>
        <taxon>Branchiostoma</taxon>
    </lineage>
</organism>
<protein>
    <submittedName>
        <fullName evidence="2">Hypp1075 protein</fullName>
    </submittedName>
</protein>
<feature type="region of interest" description="Disordered" evidence="1">
    <location>
        <begin position="26"/>
        <end position="91"/>
    </location>
</feature>
<proteinExistence type="predicted"/>
<accession>A0A8J9ZG66</accession>
<evidence type="ECO:0000256" key="1">
    <source>
        <dbReference type="SAM" id="MobiDB-lite"/>
    </source>
</evidence>
<reference evidence="2" key="1">
    <citation type="submission" date="2022-01" db="EMBL/GenBank/DDBJ databases">
        <authorList>
            <person name="Braso-Vives M."/>
        </authorList>
    </citation>
    <scope>NUCLEOTIDE SEQUENCE</scope>
</reference>
<gene>
    <name evidence="2" type="primary">Hypp1075</name>
    <name evidence="2" type="ORF">BLAG_LOCUS12966</name>
</gene>
<evidence type="ECO:0000313" key="2">
    <source>
        <dbReference type="EMBL" id="CAH1253069.1"/>
    </source>
</evidence>
<keyword evidence="3" id="KW-1185">Reference proteome</keyword>
<dbReference type="Proteomes" id="UP000838412">
    <property type="component" value="Chromosome 2"/>
</dbReference>
<name>A0A8J9ZG66_BRALA</name>
<sequence length="144" mass="14799">MKIERSTDYQYPGALEVHDDKEAAFSAVYSPNRNDGPGTADVTNPQRTGHHGPGSMGTRGSPRAGAGSPHTVGTHAASTQRTRGVPPHTISQALQHVAAAIPESFAKNDSCSSIPPHVNGEASSSIPQSSPVASGQLDGSNPPL</sequence>
<dbReference type="EMBL" id="OV696687">
    <property type="protein sequence ID" value="CAH1253069.1"/>
    <property type="molecule type" value="Genomic_DNA"/>
</dbReference>
<dbReference type="AlphaFoldDB" id="A0A8J9ZG66"/>
<feature type="compositionally biased region" description="Low complexity" evidence="1">
    <location>
        <begin position="122"/>
        <end position="134"/>
    </location>
</feature>
<feature type="region of interest" description="Disordered" evidence="1">
    <location>
        <begin position="107"/>
        <end position="144"/>
    </location>
</feature>
<evidence type="ECO:0000313" key="3">
    <source>
        <dbReference type="Proteomes" id="UP000838412"/>
    </source>
</evidence>